<protein>
    <submittedName>
        <fullName evidence="2">RimK-like ATP-grasp domain-containing protein</fullName>
    </submittedName>
</protein>
<name>A0A1N6IAI1_9FLAO</name>
<dbReference type="Proteomes" id="UP000184782">
    <property type="component" value="Unassembled WGS sequence"/>
</dbReference>
<gene>
    <name evidence="2" type="ORF">SAMN05421769_3217</name>
</gene>
<dbReference type="Pfam" id="PF08443">
    <property type="entry name" value="RimK"/>
    <property type="match status" value="1"/>
</dbReference>
<dbReference type="EMBL" id="FSRQ01000003">
    <property type="protein sequence ID" value="SIO28989.1"/>
    <property type="molecule type" value="Genomic_DNA"/>
</dbReference>
<dbReference type="AlphaFoldDB" id="A0A1N6IAI1"/>
<evidence type="ECO:0000313" key="2">
    <source>
        <dbReference type="EMBL" id="SIO28989.1"/>
    </source>
</evidence>
<dbReference type="Gene3D" id="3.30.470.20">
    <property type="entry name" value="ATP-grasp fold, B domain"/>
    <property type="match status" value="1"/>
</dbReference>
<dbReference type="STRING" id="59733.SAMN05421769_3217"/>
<keyword evidence="3" id="KW-1185">Reference proteome</keyword>
<evidence type="ECO:0000259" key="1">
    <source>
        <dbReference type="Pfam" id="PF08443"/>
    </source>
</evidence>
<dbReference type="SUPFAM" id="SSF56059">
    <property type="entry name" value="Glutathione synthetase ATP-binding domain-like"/>
    <property type="match status" value="1"/>
</dbReference>
<dbReference type="OrthoDB" id="583309at2"/>
<organism evidence="2 3">
    <name type="scientific">Chryseobacterium scophthalmum</name>
    <dbReference type="NCBI Taxonomy" id="59733"/>
    <lineage>
        <taxon>Bacteria</taxon>
        <taxon>Pseudomonadati</taxon>
        <taxon>Bacteroidota</taxon>
        <taxon>Flavobacteriia</taxon>
        <taxon>Flavobacteriales</taxon>
        <taxon>Weeksellaceae</taxon>
        <taxon>Chryseobacterium group</taxon>
        <taxon>Chryseobacterium</taxon>
    </lineage>
</organism>
<sequence>MILIISVENDGITNDICASLVHQKKEFVRINESQYITDVFFDFTLKQFEFTINNIVYNLNQFSSVYYRNGTIVYKDISLEIDSPIKLFYETELSSITEFIFHYLHKNCRRIYGNIINKKVNKLEVLHLAGTLGFKIPQTYVFSNPKCLEFLTDVENKLITKSISEMSPILYKNELYLNYTREISLDEILGKTHEIIPSLIQDRIHVEYELRVFFFENKIWAIAMFDFENNVDVRNVRSKKFIPYELPYDIQEKIFAIASKLELKTGTIDLLKSNNDFYFLEVNPSGQFQDLNYWGNYNIDQYIAEQL</sequence>
<dbReference type="RefSeq" id="WP_074231494.1">
    <property type="nucleotide sequence ID" value="NZ_FSRQ01000003.1"/>
</dbReference>
<evidence type="ECO:0000313" key="3">
    <source>
        <dbReference type="Proteomes" id="UP000184782"/>
    </source>
</evidence>
<proteinExistence type="predicted"/>
<reference evidence="3" key="1">
    <citation type="submission" date="2016-12" db="EMBL/GenBank/DDBJ databases">
        <authorList>
            <person name="Varghese N."/>
            <person name="Submissions S."/>
        </authorList>
    </citation>
    <scope>NUCLEOTIDE SEQUENCE [LARGE SCALE GENOMIC DNA]</scope>
    <source>
        <strain evidence="3">DSM 16779</strain>
    </source>
</reference>
<dbReference type="InterPro" id="IPR013651">
    <property type="entry name" value="ATP-grasp_RimK-type"/>
</dbReference>
<accession>A0A1N6IAI1</accession>
<feature type="domain" description="ATP-grasp fold RimK-type" evidence="1">
    <location>
        <begin position="185"/>
        <end position="306"/>
    </location>
</feature>